<evidence type="ECO:0000313" key="6">
    <source>
        <dbReference type="Proteomes" id="UP000617951"/>
    </source>
</evidence>
<keyword evidence="3" id="KW-0812">Transmembrane</keyword>
<evidence type="ECO:0000256" key="1">
    <source>
        <dbReference type="ARBA" id="ARBA00006068"/>
    </source>
</evidence>
<dbReference type="Gene3D" id="3.40.630.190">
    <property type="entry name" value="LCP protein"/>
    <property type="match status" value="1"/>
</dbReference>
<comment type="caution">
    <text evidence="5">The sequence shown here is derived from an EMBL/GenBank/DDBJ whole genome shotgun (WGS) entry which is preliminary data.</text>
</comment>
<protein>
    <submittedName>
        <fullName evidence="5">LCP family protein</fullName>
    </submittedName>
</protein>
<gene>
    <name evidence="5" type="ORF">H8693_05545</name>
</gene>
<keyword evidence="3" id="KW-1133">Transmembrane helix</keyword>
<name>A0A926DHQ3_9FIRM</name>
<comment type="similarity">
    <text evidence="1">Belongs to the LytR/CpsA/Psr (LCP) family.</text>
</comment>
<evidence type="ECO:0000256" key="2">
    <source>
        <dbReference type="SAM" id="MobiDB-lite"/>
    </source>
</evidence>
<keyword evidence="6" id="KW-1185">Reference proteome</keyword>
<dbReference type="Pfam" id="PF03816">
    <property type="entry name" value="LytR_cpsA_psr"/>
    <property type="match status" value="1"/>
</dbReference>
<dbReference type="EMBL" id="JACRSS010000002">
    <property type="protein sequence ID" value="MBC8538396.1"/>
    <property type="molecule type" value="Genomic_DNA"/>
</dbReference>
<keyword evidence="3" id="KW-0472">Membrane</keyword>
<dbReference type="NCBIfam" id="TIGR00350">
    <property type="entry name" value="lytR_cpsA_psr"/>
    <property type="match status" value="1"/>
</dbReference>
<evidence type="ECO:0000313" key="5">
    <source>
        <dbReference type="EMBL" id="MBC8538396.1"/>
    </source>
</evidence>
<accession>A0A926DHQ3</accession>
<proteinExistence type="inferred from homology"/>
<dbReference type="InterPro" id="IPR004474">
    <property type="entry name" value="LytR_CpsA_psr"/>
</dbReference>
<evidence type="ECO:0000256" key="3">
    <source>
        <dbReference type="SAM" id="Phobius"/>
    </source>
</evidence>
<dbReference type="PANTHER" id="PTHR33392:SF6">
    <property type="entry name" value="POLYISOPRENYL-TEICHOIC ACID--PEPTIDOGLYCAN TEICHOIC ACID TRANSFERASE TAGU"/>
    <property type="match status" value="1"/>
</dbReference>
<dbReference type="PANTHER" id="PTHR33392">
    <property type="entry name" value="POLYISOPRENYL-TEICHOIC ACID--PEPTIDOGLYCAN TEICHOIC ACID TRANSFERASE TAGU"/>
    <property type="match status" value="1"/>
</dbReference>
<reference evidence="5" key="1">
    <citation type="submission" date="2020-08" db="EMBL/GenBank/DDBJ databases">
        <title>Genome public.</title>
        <authorList>
            <person name="Liu C."/>
            <person name="Sun Q."/>
        </authorList>
    </citation>
    <scope>NUCLEOTIDE SEQUENCE</scope>
    <source>
        <strain evidence="5">NSJ-63</strain>
    </source>
</reference>
<dbReference type="AlphaFoldDB" id="A0A926DHQ3"/>
<dbReference type="InterPro" id="IPR050922">
    <property type="entry name" value="LytR/CpsA/Psr_CW_biosynth"/>
</dbReference>
<organism evidence="5 6">
    <name type="scientific">Guopingia tenuis</name>
    <dbReference type="NCBI Taxonomy" id="2763656"/>
    <lineage>
        <taxon>Bacteria</taxon>
        <taxon>Bacillati</taxon>
        <taxon>Bacillota</taxon>
        <taxon>Clostridia</taxon>
        <taxon>Christensenellales</taxon>
        <taxon>Christensenellaceae</taxon>
        <taxon>Guopingia</taxon>
    </lineage>
</organism>
<dbReference type="RefSeq" id="WP_249280163.1">
    <property type="nucleotide sequence ID" value="NZ_JACRSS010000002.1"/>
</dbReference>
<feature type="domain" description="Cell envelope-related transcriptional attenuator" evidence="4">
    <location>
        <begin position="121"/>
        <end position="271"/>
    </location>
</feature>
<feature type="region of interest" description="Disordered" evidence="2">
    <location>
        <begin position="52"/>
        <end position="76"/>
    </location>
</feature>
<evidence type="ECO:0000259" key="4">
    <source>
        <dbReference type="Pfam" id="PF03816"/>
    </source>
</evidence>
<dbReference type="Proteomes" id="UP000617951">
    <property type="component" value="Unassembled WGS sequence"/>
</dbReference>
<feature type="transmembrane region" description="Helical" evidence="3">
    <location>
        <begin position="20"/>
        <end position="39"/>
    </location>
</feature>
<sequence length="354" mass="39389">MAKHRKGDKKKKPLALRITLWVLLGILVAVLAVGGYYLIRLNGMTDNSVQVTEPPADIKTPEPEPSLEPVESPDDLDVDYDDPLDGGVYEESIYKVDTIDENVVNILVLGEDTREGESGGRSDTMMVLSYNKKTGTAKLVSVLRDTYVPIAGHGTWNRVNTAYRFGGVGMAINTINQNFGLDIQYYISTDFQNMQEMVDMLGGLELTLTKEEAAYINKTTKTSDLPEEDGTYTLNGAQVLTHSRNRKMGDGDWGRTRRQRDVLLSFFNRAKQEKDVASLLSLINGMTEHVKTNMSLGMMLDLGKAAVFSGNFTLQGGHIPFDKTWNYARVNGASVIKADLDKNKELVLEFLYEK</sequence>